<dbReference type="CDD" id="cd05233">
    <property type="entry name" value="SDR_c"/>
    <property type="match status" value="1"/>
</dbReference>
<keyword evidence="3" id="KW-1185">Reference proteome</keyword>
<gene>
    <name evidence="2" type="ORF">VSA01S_21830</name>
</gene>
<dbReference type="RefSeq" id="WP_039981570.1">
    <property type="nucleotide sequence ID" value="NZ_BAOJ01000063.1"/>
</dbReference>
<organism evidence="2 3">
    <name type="scientific">Vibrio sagamiensis NBRC 104589</name>
    <dbReference type="NCBI Taxonomy" id="1219064"/>
    <lineage>
        <taxon>Bacteria</taxon>
        <taxon>Pseudomonadati</taxon>
        <taxon>Pseudomonadota</taxon>
        <taxon>Gammaproteobacteria</taxon>
        <taxon>Vibrionales</taxon>
        <taxon>Vibrionaceae</taxon>
        <taxon>Vibrio</taxon>
    </lineage>
</organism>
<dbReference type="AlphaFoldDB" id="A0A511QFK4"/>
<dbReference type="GO" id="GO:0006633">
    <property type="term" value="P:fatty acid biosynthetic process"/>
    <property type="evidence" value="ECO:0007669"/>
    <property type="project" value="TreeGrafter"/>
</dbReference>
<dbReference type="Proteomes" id="UP000321922">
    <property type="component" value="Unassembled WGS sequence"/>
</dbReference>
<dbReference type="Pfam" id="PF00106">
    <property type="entry name" value="adh_short"/>
    <property type="match status" value="1"/>
</dbReference>
<dbReference type="Gene3D" id="3.40.50.720">
    <property type="entry name" value="NAD(P)-binding Rossmann-like Domain"/>
    <property type="match status" value="1"/>
</dbReference>
<accession>A0A511QFK4</accession>
<dbReference type="GO" id="GO:0016616">
    <property type="term" value="F:oxidoreductase activity, acting on the CH-OH group of donors, NAD or NADP as acceptor"/>
    <property type="evidence" value="ECO:0007669"/>
    <property type="project" value="TreeGrafter"/>
</dbReference>
<dbReference type="InterPro" id="IPR036291">
    <property type="entry name" value="NAD(P)-bd_dom_sf"/>
</dbReference>
<dbReference type="PANTHER" id="PTHR42760">
    <property type="entry name" value="SHORT-CHAIN DEHYDROGENASES/REDUCTASES FAMILY MEMBER"/>
    <property type="match status" value="1"/>
</dbReference>
<comment type="caution">
    <text evidence="2">The sequence shown here is derived from an EMBL/GenBank/DDBJ whole genome shotgun (WGS) entry which is preliminary data.</text>
</comment>
<name>A0A511QFK4_9VIBR</name>
<evidence type="ECO:0000313" key="3">
    <source>
        <dbReference type="Proteomes" id="UP000321922"/>
    </source>
</evidence>
<protein>
    <submittedName>
        <fullName evidence="2">Uncharacterized protein</fullName>
    </submittedName>
</protein>
<evidence type="ECO:0000256" key="1">
    <source>
        <dbReference type="ARBA" id="ARBA00006484"/>
    </source>
</evidence>
<dbReference type="GO" id="GO:0048038">
    <property type="term" value="F:quinone binding"/>
    <property type="evidence" value="ECO:0007669"/>
    <property type="project" value="TreeGrafter"/>
</dbReference>
<dbReference type="EMBL" id="BJXJ01000019">
    <property type="protein sequence ID" value="GEM76071.1"/>
    <property type="molecule type" value="Genomic_DNA"/>
</dbReference>
<reference evidence="2 3" key="1">
    <citation type="submission" date="2019-07" db="EMBL/GenBank/DDBJ databases">
        <title>Whole genome shotgun sequence of Vibrio sagamiensis NBRC 104589.</title>
        <authorList>
            <person name="Hosoyama A."/>
            <person name="Uohara A."/>
            <person name="Ohji S."/>
            <person name="Ichikawa N."/>
        </authorList>
    </citation>
    <scope>NUCLEOTIDE SEQUENCE [LARGE SCALE GENOMIC DNA]</scope>
    <source>
        <strain evidence="2 3">NBRC 104589</strain>
    </source>
</reference>
<sequence>MNIQYQSQSKKRVLITGGNGDIAKKLSELLDSAIYETHLPQRSELDVTSKISVKEYFCKQNEKFDVVVNAAGTLYSANVVGSDPDKWINDINVNLIGTYLVSKYALESNPCCKIINMSSTAGFNSYKDWTSYCAAKAGVLRLSGGLYKDSFDVITACPGAIQTKIRKNINIENPNVMTLEEGVMPILDIVNGTYKSGDIVFYRKGQLKVMKQDELLF</sequence>
<dbReference type="PANTHER" id="PTHR42760:SF122">
    <property type="entry name" value="NAD(P)-BINDING PROTEIN"/>
    <property type="match status" value="1"/>
</dbReference>
<proteinExistence type="inferred from homology"/>
<comment type="similarity">
    <text evidence="1">Belongs to the short-chain dehydrogenases/reductases (SDR) family.</text>
</comment>
<dbReference type="SUPFAM" id="SSF51735">
    <property type="entry name" value="NAD(P)-binding Rossmann-fold domains"/>
    <property type="match status" value="1"/>
</dbReference>
<evidence type="ECO:0000313" key="2">
    <source>
        <dbReference type="EMBL" id="GEM76071.1"/>
    </source>
</evidence>
<dbReference type="PRINTS" id="PR00081">
    <property type="entry name" value="GDHRDH"/>
</dbReference>
<dbReference type="OrthoDB" id="7301144at2"/>
<dbReference type="InterPro" id="IPR002347">
    <property type="entry name" value="SDR_fam"/>
</dbReference>